<keyword evidence="4" id="KW-1185">Reference proteome</keyword>
<feature type="compositionally biased region" description="Basic and acidic residues" evidence="2">
    <location>
        <begin position="128"/>
        <end position="139"/>
    </location>
</feature>
<name>A0AAW1JMV5_POPJA</name>
<accession>A0AAW1JMV5</accession>
<evidence type="ECO:0008006" key="5">
    <source>
        <dbReference type="Google" id="ProtNLM"/>
    </source>
</evidence>
<evidence type="ECO:0000256" key="2">
    <source>
        <dbReference type="SAM" id="MobiDB-lite"/>
    </source>
</evidence>
<evidence type="ECO:0000313" key="4">
    <source>
        <dbReference type="Proteomes" id="UP001458880"/>
    </source>
</evidence>
<feature type="region of interest" description="Disordered" evidence="2">
    <location>
        <begin position="128"/>
        <end position="187"/>
    </location>
</feature>
<dbReference type="EMBL" id="JASPKY010000350">
    <property type="protein sequence ID" value="KAK9704429.1"/>
    <property type="molecule type" value="Genomic_DNA"/>
</dbReference>
<protein>
    <recommendedName>
        <fullName evidence="5">Transposase</fullName>
    </recommendedName>
</protein>
<reference evidence="3 4" key="1">
    <citation type="journal article" date="2024" name="BMC Genomics">
        <title>De novo assembly and annotation of Popillia japonica's genome with initial clues to its potential as an invasive pest.</title>
        <authorList>
            <person name="Cucini C."/>
            <person name="Boschi S."/>
            <person name="Funari R."/>
            <person name="Cardaioli E."/>
            <person name="Iannotti N."/>
            <person name="Marturano G."/>
            <person name="Paoli F."/>
            <person name="Bruttini M."/>
            <person name="Carapelli A."/>
            <person name="Frati F."/>
            <person name="Nardi F."/>
        </authorList>
    </citation>
    <scope>NUCLEOTIDE SEQUENCE [LARGE SCALE GENOMIC DNA]</scope>
    <source>
        <strain evidence="3">DMR45628</strain>
    </source>
</reference>
<dbReference type="SUPFAM" id="SSF46689">
    <property type="entry name" value="Homeodomain-like"/>
    <property type="match status" value="1"/>
</dbReference>
<feature type="compositionally biased region" description="Basic and acidic residues" evidence="2">
    <location>
        <begin position="161"/>
        <end position="180"/>
    </location>
</feature>
<proteinExistence type="predicted"/>
<dbReference type="AlphaFoldDB" id="A0AAW1JMV5"/>
<organism evidence="3 4">
    <name type="scientific">Popillia japonica</name>
    <name type="common">Japanese beetle</name>
    <dbReference type="NCBI Taxonomy" id="7064"/>
    <lineage>
        <taxon>Eukaryota</taxon>
        <taxon>Metazoa</taxon>
        <taxon>Ecdysozoa</taxon>
        <taxon>Arthropoda</taxon>
        <taxon>Hexapoda</taxon>
        <taxon>Insecta</taxon>
        <taxon>Pterygota</taxon>
        <taxon>Neoptera</taxon>
        <taxon>Endopterygota</taxon>
        <taxon>Coleoptera</taxon>
        <taxon>Polyphaga</taxon>
        <taxon>Scarabaeiformia</taxon>
        <taxon>Scarabaeidae</taxon>
        <taxon>Rutelinae</taxon>
        <taxon>Popillia</taxon>
    </lineage>
</organism>
<sequence length="187" mass="22133">MPQLTNVERAVIISKLEDNWSLRRIAAHMHVSKSCVFKIKTIWQTEQRTEKRARPNGLRKISNEEEDQALIQYVLENLFTTSVNACAETHFSGCSKTARRRLKEAGIHNLANEFINRDEDFWTHKREESYKGNKRERPEYGSSPEDENRIFQKSKVLTRTPPEKVETDKQINRGEMEDMRQKKRWRA</sequence>
<dbReference type="Proteomes" id="UP001458880">
    <property type="component" value="Unassembled WGS sequence"/>
</dbReference>
<dbReference type="InterPro" id="IPR009057">
    <property type="entry name" value="Homeodomain-like_sf"/>
</dbReference>
<evidence type="ECO:0000313" key="3">
    <source>
        <dbReference type="EMBL" id="KAK9704429.1"/>
    </source>
</evidence>
<gene>
    <name evidence="3" type="ORF">QE152_g28307</name>
</gene>
<dbReference type="GO" id="GO:0005634">
    <property type="term" value="C:nucleus"/>
    <property type="evidence" value="ECO:0007669"/>
    <property type="project" value="UniProtKB-SubCell"/>
</dbReference>
<comment type="caution">
    <text evidence="3">The sequence shown here is derived from an EMBL/GenBank/DDBJ whole genome shotgun (WGS) entry which is preliminary data.</text>
</comment>
<comment type="subcellular location">
    <subcellularLocation>
        <location evidence="1">Nucleus</location>
    </subcellularLocation>
</comment>
<evidence type="ECO:0000256" key="1">
    <source>
        <dbReference type="ARBA" id="ARBA00004123"/>
    </source>
</evidence>